<dbReference type="Gene3D" id="2.160.20.10">
    <property type="entry name" value="Single-stranded right-handed beta-helix, Pectin lyase-like"/>
    <property type="match status" value="1"/>
</dbReference>
<comment type="caution">
    <text evidence="6">The sequence shown here is derived from an EMBL/GenBank/DDBJ whole genome shotgun (WGS) entry which is preliminary data.</text>
</comment>
<dbReference type="eggNOG" id="COG3210">
    <property type="taxonomic scope" value="Bacteria"/>
</dbReference>
<name>A0A0A2Y2P1_9PAST</name>
<keyword evidence="3 4" id="KW-0732">Signal</keyword>
<proteinExistence type="predicted"/>
<accession>A0A0A2Y2P1</accession>
<dbReference type="InterPro" id="IPR050909">
    <property type="entry name" value="Bact_Autotransporter_VF"/>
</dbReference>
<gene>
    <name evidence="6" type="ORF">JP36_01760</name>
</gene>
<evidence type="ECO:0000313" key="7">
    <source>
        <dbReference type="Proteomes" id="UP000030539"/>
    </source>
</evidence>
<dbReference type="STRING" id="155515.JP36_01760"/>
<feature type="chain" id="PRO_5001997199" evidence="4">
    <location>
        <begin position="20"/>
        <end position="1273"/>
    </location>
</feature>
<dbReference type="SUPFAM" id="SSF51126">
    <property type="entry name" value="Pectin lyase-like"/>
    <property type="match status" value="1"/>
</dbReference>
<comment type="subcellular location">
    <subcellularLocation>
        <location evidence="1">Secreted</location>
    </subcellularLocation>
</comment>
<dbReference type="PANTHER" id="PTHR12338:SF8">
    <property type="entry name" value="HEME_HEMOPEXIN-BINDING PROTEIN"/>
    <property type="match status" value="1"/>
</dbReference>
<dbReference type="InterPro" id="IPR011050">
    <property type="entry name" value="Pectin_lyase_fold/virulence"/>
</dbReference>
<reference evidence="6 7" key="1">
    <citation type="submission" date="2014-08" db="EMBL/GenBank/DDBJ databases">
        <title>Chaperone-usher fimbriae in a diverse selection of Gallibacterium genomes.</title>
        <authorList>
            <person name="Kudirkiene E."/>
            <person name="Bager R.J."/>
            <person name="Johnson T.J."/>
            <person name="Bojesen A.M."/>
        </authorList>
    </citation>
    <scope>NUCLEOTIDE SEQUENCE [LARGE SCALE GENOMIC DNA]</scope>
    <source>
        <strain evidence="6 7">CCM5974</strain>
    </source>
</reference>
<dbReference type="Proteomes" id="UP000030539">
    <property type="component" value="Unassembled WGS sequence"/>
</dbReference>
<feature type="signal peptide" evidence="4">
    <location>
        <begin position="1"/>
        <end position="19"/>
    </location>
</feature>
<keyword evidence="2" id="KW-0964">Secreted</keyword>
<protein>
    <submittedName>
        <fullName evidence="6">Hemagglutination protein</fullName>
    </submittedName>
</protein>
<feature type="domain" description="Filamentous haemagglutinin FhaB/tRNA nuclease CdiA-like TPS" evidence="5">
    <location>
        <begin position="24"/>
        <end position="136"/>
    </location>
</feature>
<evidence type="ECO:0000256" key="4">
    <source>
        <dbReference type="SAM" id="SignalP"/>
    </source>
</evidence>
<dbReference type="InterPro" id="IPR012334">
    <property type="entry name" value="Pectin_lyas_fold"/>
</dbReference>
<dbReference type="RefSeq" id="WP_039171336.1">
    <property type="nucleotide sequence ID" value="NZ_JPXX01000005.1"/>
</dbReference>
<dbReference type="GO" id="GO:0005576">
    <property type="term" value="C:extracellular region"/>
    <property type="evidence" value="ECO:0007669"/>
    <property type="project" value="UniProtKB-SubCell"/>
</dbReference>
<dbReference type="InterPro" id="IPR008638">
    <property type="entry name" value="FhaB/CdiA-like_TPS"/>
</dbReference>
<dbReference type="AlphaFoldDB" id="A0A0A2Y2P1"/>
<dbReference type="Pfam" id="PF05860">
    <property type="entry name" value="TPS"/>
    <property type="match status" value="1"/>
</dbReference>
<sequence>MKTSLSLISLAILSSSAIANNIDVNALPKNHKLTQGDASISQSNNAMTIDQKSDRVSIDWKSFNIGKQASVTFNQPASSSIAYNRVTGADVSTIQGKLNANGRVFLSNPNGVIFTKDAQVNVGAILATTKEVEKLAEKPRNSYSRDELRFQSKNQQKQGEIRNEGVIQAEEAIYLVGDKVVNNGKLHLTGNPEEVIKLNYSGNLDGIAVKNKTVLLGAGDSFTFDLANFSISLTGKQVAGLIENKGAIISNDRILLTAKGEDQLKHSAVNNAGLLEANDIAIEGGKIVLTEQSDIRYGKDSRNGATLKITQTGKDKDASIKIGGKITALAQTDNVKQATYHHNDRFQSGKMARDEQGKILYTADKKTIAKAEQSENGLIGDDGKRYTNQSDVVFVISAKNGGYQTDRRGYRPEFNKKFDALRLPYRDERILEIGYNEKNGELSDIKIIKRNNNLDSINSKIADILEEKIKAKDFSFLKKNELDSLTAKVIEEQKQELINKLGINEKQLSLLSGDQTVKVGERVYTAPAVYLLKSNVTQILEEVKKTKPDANFEDLTLLASILNNRRPVSQGIDNSKTKTGFLNDEKKQIYPLMVSQSLSEKLKQNIALPLTTISTQTQLEIQNADFNHIEGGKHNVMILANNSKDNEATIRLQRSHINLGGGAFGIGSTTGFVPLQENILQVKQENGQLISLYNVTGTSLKQKTLNELLKNIKFYDFNSKFQTKDNQQISLPELWTQFVENPTIQNKNVENANFYTFVKENFKAFVQDKLVTVPTQVDTVLSRSTFSDGSAINSNWKKIEVAKQATNIPGLTAHQYAPFNVELNEVTFQKSKDFIIADGFKTVQLNKVTSKDEIGIYINAGNQRSYFSKETNLSENVKKQGYEYLIANLEERITRGNFSVLNERYDFNQYNWDVNNTPFTRKLAHSERASRAANRELNRAFAEWVGDATSQRSHIDGTKITIRDSQLNSKDGFMHLLAKDVDIQNSHLTVNYARPLYDDFMPKASKIGINAKNIRLDHSHLFVSGEDRLNTSAMPGAAGIFLIGDVVGKNSSIYAKTYQGYSIRTSGKTTLSGESSAKDLRITIIHTGPYPKDSGSVFGANSADYFIEGIGFDVGDIIQRDEKGNVISGTTLSNLEFNIFAPNGARAFKSYDNSSKDYVPNIKVMKSAIFNYFERPRIVSLASNVVTGKSQALTLRDMLRNIDQIQGVKASNLGLQQASNTNLPTSLNQIDNIIQNVSLPEERSEVEICDASSQECSTLPSKMNGKVSVGEIL</sequence>
<evidence type="ECO:0000313" key="6">
    <source>
        <dbReference type="EMBL" id="KGQ38926.1"/>
    </source>
</evidence>
<evidence type="ECO:0000259" key="5">
    <source>
        <dbReference type="SMART" id="SM00912"/>
    </source>
</evidence>
<evidence type="ECO:0000256" key="2">
    <source>
        <dbReference type="ARBA" id="ARBA00022525"/>
    </source>
</evidence>
<dbReference type="EMBL" id="JPXX01000005">
    <property type="protein sequence ID" value="KGQ38926.1"/>
    <property type="molecule type" value="Genomic_DNA"/>
</dbReference>
<evidence type="ECO:0000256" key="3">
    <source>
        <dbReference type="ARBA" id="ARBA00022729"/>
    </source>
</evidence>
<evidence type="ECO:0000256" key="1">
    <source>
        <dbReference type="ARBA" id="ARBA00004613"/>
    </source>
</evidence>
<dbReference type="PANTHER" id="PTHR12338">
    <property type="entry name" value="AUTOTRANSPORTER"/>
    <property type="match status" value="1"/>
</dbReference>
<dbReference type="SMART" id="SM00912">
    <property type="entry name" value="Haemagg_act"/>
    <property type="match status" value="1"/>
</dbReference>
<organism evidence="6 7">
    <name type="scientific">Gallibacterium genomosp. 1</name>
    <dbReference type="NCBI Taxonomy" id="155515"/>
    <lineage>
        <taxon>Bacteria</taxon>
        <taxon>Pseudomonadati</taxon>
        <taxon>Pseudomonadota</taxon>
        <taxon>Gammaproteobacteria</taxon>
        <taxon>Pasteurellales</taxon>
        <taxon>Pasteurellaceae</taxon>
        <taxon>Gallibacterium</taxon>
    </lineage>
</organism>
<dbReference type="NCBIfam" id="TIGR01901">
    <property type="entry name" value="adhes_NPXG"/>
    <property type="match status" value="1"/>
</dbReference>